<accession>A0A2D0JUU6</accession>
<gene>
    <name evidence="1" type="ORF">Xmir_01010</name>
</gene>
<dbReference type="EC" id="5.99.1.2" evidence="1"/>
<dbReference type="InterPro" id="IPR023405">
    <property type="entry name" value="Topo_IA_core_domain"/>
</dbReference>
<dbReference type="SUPFAM" id="SSF56712">
    <property type="entry name" value="Prokaryotic type I DNA topoisomerase"/>
    <property type="match status" value="1"/>
</dbReference>
<dbReference type="Proteomes" id="UP000221980">
    <property type="component" value="Unassembled WGS sequence"/>
</dbReference>
<dbReference type="InterPro" id="IPR013824">
    <property type="entry name" value="Topo_IA_cen_sub1"/>
</dbReference>
<name>A0A2D0JUU6_9GAMM</name>
<keyword evidence="1" id="KW-0413">Isomerase</keyword>
<keyword evidence="2" id="KW-1185">Reference proteome</keyword>
<comment type="caution">
    <text evidence="1">The sequence shown here is derived from an EMBL/GenBank/DDBJ whole genome shotgun (WGS) entry which is preliminary data.</text>
</comment>
<evidence type="ECO:0000313" key="1">
    <source>
        <dbReference type="EMBL" id="PHM50118.1"/>
    </source>
</evidence>
<dbReference type="InterPro" id="IPR013825">
    <property type="entry name" value="Topo_IA_cen_sub2"/>
</dbReference>
<evidence type="ECO:0000313" key="2">
    <source>
        <dbReference type="Proteomes" id="UP000221980"/>
    </source>
</evidence>
<protein>
    <submittedName>
        <fullName evidence="1">DNA topoisomerase</fullName>
        <ecNumber evidence="1">5.99.1.2</ecNumber>
    </submittedName>
</protein>
<dbReference type="EMBL" id="NITZ01000003">
    <property type="protein sequence ID" value="PHM50118.1"/>
    <property type="molecule type" value="Genomic_DNA"/>
</dbReference>
<dbReference type="Gene3D" id="1.10.460.10">
    <property type="entry name" value="Topoisomerase I, domain 2"/>
    <property type="match status" value="1"/>
</dbReference>
<dbReference type="AlphaFoldDB" id="A0A2D0JUU6"/>
<reference evidence="1 2" key="1">
    <citation type="journal article" date="2017" name="Nat. Microbiol.">
        <title>Natural product diversity associated with the nematode symbionts Photorhabdus and Xenorhabdus.</title>
        <authorList>
            <person name="Tobias N.J."/>
            <person name="Wolff H."/>
            <person name="Djahanschiri B."/>
            <person name="Grundmann F."/>
            <person name="Kronenwerth M."/>
            <person name="Shi Y.M."/>
            <person name="Simonyi S."/>
            <person name="Grun P."/>
            <person name="Shapiro-Ilan D."/>
            <person name="Pidot S.J."/>
            <person name="Stinear T.P."/>
            <person name="Ebersberger I."/>
            <person name="Bode H.B."/>
        </authorList>
    </citation>
    <scope>NUCLEOTIDE SEQUENCE [LARGE SCALE GENOMIC DNA]</scope>
    <source>
        <strain evidence="1 2">DSM 17902</strain>
    </source>
</reference>
<dbReference type="Gene3D" id="2.70.20.10">
    <property type="entry name" value="Topoisomerase I, domain 3"/>
    <property type="match status" value="1"/>
</dbReference>
<organism evidence="1 2">
    <name type="scientific">Xenorhabdus miraniensis</name>
    <dbReference type="NCBI Taxonomy" id="351674"/>
    <lineage>
        <taxon>Bacteria</taxon>
        <taxon>Pseudomonadati</taxon>
        <taxon>Pseudomonadota</taxon>
        <taxon>Gammaproteobacteria</taxon>
        <taxon>Enterobacterales</taxon>
        <taxon>Morganellaceae</taxon>
        <taxon>Xenorhabdus</taxon>
    </lineage>
</organism>
<sequence>MLRLLKDGNCYPQIWKKKKTDDADFTKRLPALSQREVCEVKSGELNQLETKPPQHYTDGTLIIAAMKNASAFVTDLRRYLR</sequence>
<dbReference type="GO" id="GO:0016853">
    <property type="term" value="F:isomerase activity"/>
    <property type="evidence" value="ECO:0007669"/>
    <property type="project" value="UniProtKB-KW"/>
</dbReference>
<proteinExistence type="predicted"/>